<organism evidence="1 2">
    <name type="scientific">Chitinophaga silvisoli</name>
    <dbReference type="NCBI Taxonomy" id="2291814"/>
    <lineage>
        <taxon>Bacteria</taxon>
        <taxon>Pseudomonadati</taxon>
        <taxon>Bacteroidota</taxon>
        <taxon>Chitinophagia</taxon>
        <taxon>Chitinophagales</taxon>
        <taxon>Chitinophagaceae</taxon>
        <taxon>Chitinophaga</taxon>
    </lineage>
</organism>
<dbReference type="EMBL" id="QTJV01000014">
    <property type="protein sequence ID" value="RFM31412.1"/>
    <property type="molecule type" value="Genomic_DNA"/>
</dbReference>
<dbReference type="PROSITE" id="PS51257">
    <property type="entry name" value="PROKAR_LIPOPROTEIN"/>
    <property type="match status" value="1"/>
</dbReference>
<comment type="caution">
    <text evidence="1">The sequence shown here is derived from an EMBL/GenBank/DDBJ whole genome shotgun (WGS) entry which is preliminary data.</text>
</comment>
<evidence type="ECO:0000313" key="1">
    <source>
        <dbReference type="EMBL" id="RFM31412.1"/>
    </source>
</evidence>
<accession>A0A3E1NU05</accession>
<evidence type="ECO:0008006" key="3">
    <source>
        <dbReference type="Google" id="ProtNLM"/>
    </source>
</evidence>
<protein>
    <recommendedName>
        <fullName evidence="3">Lipoprotein</fullName>
    </recommendedName>
</protein>
<dbReference type="Proteomes" id="UP000261174">
    <property type="component" value="Unassembled WGS sequence"/>
</dbReference>
<name>A0A3E1NU05_9BACT</name>
<dbReference type="OrthoDB" id="1494315at2"/>
<gene>
    <name evidence="1" type="ORF">DXN04_28960</name>
</gene>
<sequence>MKTNIILAMFLLAACQSNQRGTVADKDSSIAAPAVPAPVAVPSPSTEPVAENEAYLVVPGKAIGNTHIDENMDDVIKLLGKPDDGDAAMQKSVAIYYKGGHSTSILSARDTEGEHPAAKVKQIRVTSPAFKTKDSLHVGSALEELNAKYELKKVSTYKADGGECTVWDAGHGIAFETNAKKEVIAVIVYSPGEDYKEAYLNIRPGKK</sequence>
<dbReference type="AlphaFoldDB" id="A0A3E1NU05"/>
<reference evidence="1 2" key="1">
    <citation type="submission" date="2018-08" db="EMBL/GenBank/DDBJ databases">
        <title>Chitinophaga sp. K20C18050901, a novel bacterium isolated from forest soil.</title>
        <authorList>
            <person name="Wang C."/>
        </authorList>
    </citation>
    <scope>NUCLEOTIDE SEQUENCE [LARGE SCALE GENOMIC DNA]</scope>
    <source>
        <strain evidence="1 2">K20C18050901</strain>
    </source>
</reference>
<evidence type="ECO:0000313" key="2">
    <source>
        <dbReference type="Proteomes" id="UP000261174"/>
    </source>
</evidence>
<proteinExistence type="predicted"/>
<keyword evidence="2" id="KW-1185">Reference proteome</keyword>
<dbReference type="RefSeq" id="WP_116856910.1">
    <property type="nucleotide sequence ID" value="NZ_QTJV01000014.1"/>
</dbReference>